<dbReference type="RefSeq" id="WP_110290217.1">
    <property type="nucleotide sequence ID" value="NZ_QICS01000001.1"/>
</dbReference>
<dbReference type="InterPro" id="IPR039421">
    <property type="entry name" value="Type_1_exporter"/>
</dbReference>
<dbReference type="SMART" id="SM00382">
    <property type="entry name" value="AAA"/>
    <property type="match status" value="1"/>
</dbReference>
<dbReference type="InterPro" id="IPR011527">
    <property type="entry name" value="ABC1_TM_dom"/>
</dbReference>
<dbReference type="PROSITE" id="PS00211">
    <property type="entry name" value="ABC_TRANSPORTER_1"/>
    <property type="match status" value="1"/>
</dbReference>
<dbReference type="InterPro" id="IPR003593">
    <property type="entry name" value="AAA+_ATPase"/>
</dbReference>
<feature type="transmembrane region" description="Helical" evidence="8">
    <location>
        <begin position="246"/>
        <end position="269"/>
    </location>
</feature>
<dbReference type="EMBL" id="QICS01000001">
    <property type="protein sequence ID" value="PXV95900.1"/>
    <property type="molecule type" value="Genomic_DNA"/>
</dbReference>
<proteinExistence type="predicted"/>
<dbReference type="PROSITE" id="PS50929">
    <property type="entry name" value="ABC_TM1F"/>
    <property type="match status" value="1"/>
</dbReference>
<comment type="subcellular location">
    <subcellularLocation>
        <location evidence="1">Cell membrane</location>
        <topology evidence="1">Multi-pass membrane protein</topology>
    </subcellularLocation>
</comment>
<keyword evidence="4" id="KW-0547">Nucleotide-binding</keyword>
<dbReference type="PANTHER" id="PTHR24221:SF397">
    <property type="entry name" value="ABC TRANSPORTER, ATP-BINDING TRANSMEMBRANE PROTEIN"/>
    <property type="match status" value="1"/>
</dbReference>
<keyword evidence="5 11" id="KW-0067">ATP-binding</keyword>
<evidence type="ECO:0000259" key="10">
    <source>
        <dbReference type="PROSITE" id="PS50929"/>
    </source>
</evidence>
<evidence type="ECO:0000256" key="1">
    <source>
        <dbReference type="ARBA" id="ARBA00004651"/>
    </source>
</evidence>
<evidence type="ECO:0000256" key="6">
    <source>
        <dbReference type="ARBA" id="ARBA00022989"/>
    </source>
</evidence>
<feature type="domain" description="ABC transporter" evidence="9">
    <location>
        <begin position="335"/>
        <end position="569"/>
    </location>
</feature>
<dbReference type="GO" id="GO:0034040">
    <property type="term" value="F:ATPase-coupled lipid transmembrane transporter activity"/>
    <property type="evidence" value="ECO:0007669"/>
    <property type="project" value="TreeGrafter"/>
</dbReference>
<evidence type="ECO:0000256" key="4">
    <source>
        <dbReference type="ARBA" id="ARBA00022741"/>
    </source>
</evidence>
<reference evidence="11 12" key="1">
    <citation type="submission" date="2018-05" db="EMBL/GenBank/DDBJ databases">
        <title>Genomic Encyclopedia of Type Strains, Phase IV (KMG-IV): sequencing the most valuable type-strain genomes for metagenomic binning, comparative biology and taxonomic classification.</title>
        <authorList>
            <person name="Goeker M."/>
        </authorList>
    </citation>
    <scope>NUCLEOTIDE SEQUENCE [LARGE SCALE GENOMIC DNA]</scope>
    <source>
        <strain evidence="11 12">DSM 28816</strain>
    </source>
</reference>
<keyword evidence="7 8" id="KW-0472">Membrane</keyword>
<dbReference type="FunFam" id="3.40.50.300:FF:000287">
    <property type="entry name" value="Multidrug ABC transporter ATP-binding protein"/>
    <property type="match status" value="1"/>
</dbReference>
<dbReference type="InterPro" id="IPR003439">
    <property type="entry name" value="ABC_transporter-like_ATP-bd"/>
</dbReference>
<dbReference type="InterPro" id="IPR036640">
    <property type="entry name" value="ABC1_TM_sf"/>
</dbReference>
<evidence type="ECO:0000313" key="12">
    <source>
        <dbReference type="Proteomes" id="UP000247523"/>
    </source>
</evidence>
<feature type="domain" description="ABC transmembrane type-1" evidence="10">
    <location>
        <begin position="24"/>
        <end position="304"/>
    </location>
</feature>
<name>A0A318ETR3_9FIRM</name>
<dbReference type="SUPFAM" id="SSF90123">
    <property type="entry name" value="ABC transporter transmembrane region"/>
    <property type="match status" value="1"/>
</dbReference>
<evidence type="ECO:0000256" key="2">
    <source>
        <dbReference type="ARBA" id="ARBA00022448"/>
    </source>
</evidence>
<sequence length="578" mass="65294">MIKIIIRILRIADELSQRLKLSYLFSFLDAIFSMFSLGALFLFLSNWERQGQYTSRLLFQVIRLLVFGIVGKAISQYLVYRLQSTAGYEVVAKERMNVGDHLKRVSMGYFYEHDLGDITASVTSDLNFMEQYSMHMMDKIVTGFLATVTISFFVVTFNWKIGLIFIAGVAISMMVYHKLQIQSVIASKKEQAAQRDAIAATLEYIQGISVVKSFHMHEKHLDGMEQIFTKSEQASSEPIKVFTPLYGVYSMIFRTAACLIVLSASYLVLGNDMDYASFAVIVCAAFTIFTPLETLGQLTQLIRRMDESLNRVEELKTAKEIDQDGKKIELSKFDITFENVEFSYDEKTPLIQNVSFQIPEHTMTAIVGPSGGGKTTITRLLARFWDVQKGSIRIGGRDVRDFTSESLLSYISMVFQNVYLFQDTIENNIKFGNPDATREEVIKAAKKACCHEFILELSNGYDTMIGEAGSTLSGGERQRISIARAILKDAPIVLLDEATASVDPENEVEIQRAIDALVKDKTLIVIAHRISTIKNANQIIVINEGKVAQCGKHKELLKEKGVYQTYWNIRKKADNWHV</sequence>
<dbReference type="Gene3D" id="1.20.1560.10">
    <property type="entry name" value="ABC transporter type 1, transmembrane domain"/>
    <property type="match status" value="1"/>
</dbReference>
<dbReference type="SUPFAM" id="SSF52540">
    <property type="entry name" value="P-loop containing nucleoside triphosphate hydrolases"/>
    <property type="match status" value="1"/>
</dbReference>
<dbReference type="GO" id="GO:0005886">
    <property type="term" value="C:plasma membrane"/>
    <property type="evidence" value="ECO:0007669"/>
    <property type="project" value="UniProtKB-SubCell"/>
</dbReference>
<protein>
    <submittedName>
        <fullName evidence="11">ATP-binding cassette subfamily B protein</fullName>
    </submittedName>
</protein>
<feature type="transmembrane region" description="Helical" evidence="8">
    <location>
        <begin position="275"/>
        <end position="295"/>
    </location>
</feature>
<accession>A0A318ETR3</accession>
<evidence type="ECO:0000256" key="7">
    <source>
        <dbReference type="ARBA" id="ARBA00023136"/>
    </source>
</evidence>
<dbReference type="InterPro" id="IPR017871">
    <property type="entry name" value="ABC_transporter-like_CS"/>
</dbReference>
<feature type="transmembrane region" description="Helical" evidence="8">
    <location>
        <begin position="21"/>
        <end position="45"/>
    </location>
</feature>
<dbReference type="PROSITE" id="PS50893">
    <property type="entry name" value="ABC_TRANSPORTER_2"/>
    <property type="match status" value="1"/>
</dbReference>
<organism evidence="11 12">
    <name type="scientific">Lachnotalea glycerini</name>
    <dbReference type="NCBI Taxonomy" id="1763509"/>
    <lineage>
        <taxon>Bacteria</taxon>
        <taxon>Bacillati</taxon>
        <taxon>Bacillota</taxon>
        <taxon>Clostridia</taxon>
        <taxon>Lachnospirales</taxon>
        <taxon>Lachnospiraceae</taxon>
        <taxon>Lachnotalea</taxon>
    </lineage>
</organism>
<keyword evidence="2" id="KW-0813">Transport</keyword>
<gene>
    <name evidence="11" type="ORF">C8E03_101531</name>
</gene>
<dbReference type="GO" id="GO:0016887">
    <property type="term" value="F:ATP hydrolysis activity"/>
    <property type="evidence" value="ECO:0007669"/>
    <property type="project" value="InterPro"/>
</dbReference>
<dbReference type="InterPro" id="IPR027417">
    <property type="entry name" value="P-loop_NTPase"/>
</dbReference>
<dbReference type="Proteomes" id="UP000247523">
    <property type="component" value="Unassembled WGS sequence"/>
</dbReference>
<dbReference type="Gene3D" id="3.40.50.300">
    <property type="entry name" value="P-loop containing nucleotide triphosphate hydrolases"/>
    <property type="match status" value="1"/>
</dbReference>
<dbReference type="AlphaFoldDB" id="A0A318ETR3"/>
<keyword evidence="6 8" id="KW-1133">Transmembrane helix</keyword>
<dbReference type="GO" id="GO:0140359">
    <property type="term" value="F:ABC-type transporter activity"/>
    <property type="evidence" value="ECO:0007669"/>
    <property type="project" value="InterPro"/>
</dbReference>
<keyword evidence="3 8" id="KW-0812">Transmembrane</keyword>
<feature type="transmembrane region" description="Helical" evidence="8">
    <location>
        <begin position="57"/>
        <end position="74"/>
    </location>
</feature>
<evidence type="ECO:0000256" key="3">
    <source>
        <dbReference type="ARBA" id="ARBA00022692"/>
    </source>
</evidence>
<evidence type="ECO:0000256" key="5">
    <source>
        <dbReference type="ARBA" id="ARBA00022840"/>
    </source>
</evidence>
<dbReference type="GO" id="GO:0005524">
    <property type="term" value="F:ATP binding"/>
    <property type="evidence" value="ECO:0007669"/>
    <property type="project" value="UniProtKB-KW"/>
</dbReference>
<evidence type="ECO:0000313" key="11">
    <source>
        <dbReference type="EMBL" id="PXV95900.1"/>
    </source>
</evidence>
<comment type="caution">
    <text evidence="11">The sequence shown here is derived from an EMBL/GenBank/DDBJ whole genome shotgun (WGS) entry which is preliminary data.</text>
</comment>
<dbReference type="Pfam" id="PF00005">
    <property type="entry name" value="ABC_tran"/>
    <property type="match status" value="1"/>
</dbReference>
<evidence type="ECO:0000256" key="8">
    <source>
        <dbReference type="SAM" id="Phobius"/>
    </source>
</evidence>
<feature type="transmembrane region" description="Helical" evidence="8">
    <location>
        <begin position="136"/>
        <end position="155"/>
    </location>
</feature>
<dbReference type="PANTHER" id="PTHR24221">
    <property type="entry name" value="ATP-BINDING CASSETTE SUB-FAMILY B"/>
    <property type="match status" value="1"/>
</dbReference>
<dbReference type="Pfam" id="PF00664">
    <property type="entry name" value="ABC_membrane"/>
    <property type="match status" value="1"/>
</dbReference>
<evidence type="ECO:0000259" key="9">
    <source>
        <dbReference type="PROSITE" id="PS50893"/>
    </source>
</evidence>